<keyword evidence="3" id="KW-0949">S-adenosyl-L-methionine</keyword>
<dbReference type="PANTHER" id="PTHR11006:SF4">
    <property type="entry name" value="PROTEIN ARGININE N-METHYLTRANSFERASE 7"/>
    <property type="match status" value="1"/>
</dbReference>
<dbReference type="Gene3D" id="2.70.160.11">
    <property type="entry name" value="Hnrnp arginine n-methyltransferase1"/>
    <property type="match status" value="2"/>
</dbReference>
<dbReference type="InterPro" id="IPR055135">
    <property type="entry name" value="PRMT_dom"/>
</dbReference>
<dbReference type="WBParaSite" id="PSU_v2.g10117.t1">
    <property type="protein sequence ID" value="PSU_v2.g10117.t1"/>
    <property type="gene ID" value="PSU_v2.g10117"/>
</dbReference>
<keyword evidence="1" id="KW-0489">Methyltransferase</keyword>
<evidence type="ECO:0000259" key="4">
    <source>
        <dbReference type="Pfam" id="PF22528"/>
    </source>
</evidence>
<evidence type="ECO:0000256" key="3">
    <source>
        <dbReference type="ARBA" id="ARBA00022691"/>
    </source>
</evidence>
<proteinExistence type="predicted"/>
<dbReference type="Pfam" id="PF22528">
    <property type="entry name" value="PRMT_C"/>
    <property type="match status" value="1"/>
</dbReference>
<evidence type="ECO:0000313" key="6">
    <source>
        <dbReference type="WBParaSite" id="PSU_v2.g10117.t1"/>
    </source>
</evidence>
<accession>A0A914XQ19</accession>
<organism evidence="5 6">
    <name type="scientific">Panagrolaimus superbus</name>
    <dbReference type="NCBI Taxonomy" id="310955"/>
    <lineage>
        <taxon>Eukaryota</taxon>
        <taxon>Metazoa</taxon>
        <taxon>Ecdysozoa</taxon>
        <taxon>Nematoda</taxon>
        <taxon>Chromadorea</taxon>
        <taxon>Rhabditida</taxon>
        <taxon>Tylenchina</taxon>
        <taxon>Panagrolaimomorpha</taxon>
        <taxon>Panagrolaimoidea</taxon>
        <taxon>Panagrolaimidae</taxon>
        <taxon>Panagrolaimus</taxon>
    </lineage>
</organism>
<keyword evidence="2" id="KW-0808">Transferase</keyword>
<dbReference type="GO" id="GO:0042054">
    <property type="term" value="F:histone methyltransferase activity"/>
    <property type="evidence" value="ECO:0007669"/>
    <property type="project" value="TreeGrafter"/>
</dbReference>
<dbReference type="Proteomes" id="UP000887577">
    <property type="component" value="Unplaced"/>
</dbReference>
<evidence type="ECO:0000313" key="5">
    <source>
        <dbReference type="Proteomes" id="UP000887577"/>
    </source>
</evidence>
<feature type="domain" description="Protein arginine N-methyltransferase" evidence="4">
    <location>
        <begin position="1"/>
        <end position="66"/>
    </location>
</feature>
<dbReference type="GO" id="GO:0016274">
    <property type="term" value="F:protein-arginine N-methyltransferase activity"/>
    <property type="evidence" value="ECO:0007669"/>
    <property type="project" value="InterPro"/>
</dbReference>
<dbReference type="InterPro" id="IPR029063">
    <property type="entry name" value="SAM-dependent_MTases_sf"/>
</dbReference>
<evidence type="ECO:0000256" key="2">
    <source>
        <dbReference type="ARBA" id="ARBA00022679"/>
    </source>
</evidence>
<keyword evidence="5" id="KW-1185">Reference proteome</keyword>
<dbReference type="GO" id="GO:0032259">
    <property type="term" value="P:methylation"/>
    <property type="evidence" value="ECO:0007669"/>
    <property type="project" value="UniProtKB-KW"/>
</dbReference>
<protein>
    <recommendedName>
        <fullName evidence="4">Protein arginine N-methyltransferase domain-containing protein</fullName>
    </recommendedName>
</protein>
<evidence type="ECO:0000256" key="1">
    <source>
        <dbReference type="ARBA" id="ARBA00022603"/>
    </source>
</evidence>
<sequence>MWWDIDMDGTGTNFISTVPTQFSTETAWRDHWMQAIYFLPKPIQVSPNEEMSLHCSHDEYSLWFNVGEKPEGPAFCSCQLHCALSRYDFYRLNALDENRAFVEWIQKFCKNKQILTFGDGSLISLYASQSAAKVYAYESSDASARMIESYVSLNKISNVKVIQSFKKLDDLTKEVTVLSEPFFSTAILPWHGFLRFHALIKELQNEMGDMLKVEVMPKKCKLLCLPVKFEHLWKIAAPVGIVDGFDLSDFDVLCQKARTIADPIVEQHSLFEYPSISTGLQQEVLTLNIKSKAEAATTVIIPENSQTNALVFWTETEFNGEMDFATISNGLLSNCAIGEKPEWHPGHRQGVYFLPFETIEKAKRIEIFIEQQENDLDFKFKVL</sequence>
<dbReference type="SUPFAM" id="SSF53335">
    <property type="entry name" value="S-adenosyl-L-methionine-dependent methyltransferases"/>
    <property type="match status" value="2"/>
</dbReference>
<dbReference type="AlphaFoldDB" id="A0A914XQ19"/>
<dbReference type="Gene3D" id="3.40.50.150">
    <property type="entry name" value="Vaccinia Virus protein VP39"/>
    <property type="match status" value="1"/>
</dbReference>
<reference evidence="6" key="1">
    <citation type="submission" date="2022-11" db="UniProtKB">
        <authorList>
            <consortium name="WormBaseParasite"/>
        </authorList>
    </citation>
    <scope>IDENTIFICATION</scope>
</reference>
<dbReference type="PANTHER" id="PTHR11006">
    <property type="entry name" value="PROTEIN ARGININE N-METHYLTRANSFERASE"/>
    <property type="match status" value="1"/>
</dbReference>
<name>A0A914XQ19_9BILA</name>
<dbReference type="InterPro" id="IPR025799">
    <property type="entry name" value="Arg_MeTrfase"/>
</dbReference>